<keyword evidence="3" id="KW-1185">Reference proteome</keyword>
<comment type="caution">
    <text evidence="2">The sequence shown here is derived from an EMBL/GenBank/DDBJ whole genome shotgun (WGS) entry which is preliminary data.</text>
</comment>
<evidence type="ECO:0000313" key="2">
    <source>
        <dbReference type="EMBL" id="MBP1947869.1"/>
    </source>
</evidence>
<dbReference type="PANTHER" id="PTHR42957">
    <property type="entry name" value="HELICASE MJ1565-RELATED"/>
    <property type="match status" value="1"/>
</dbReference>
<dbReference type="PANTHER" id="PTHR42957:SF1">
    <property type="entry name" value="HELICASE MJ1565-RELATED"/>
    <property type="match status" value="1"/>
</dbReference>
<dbReference type="Proteomes" id="UP001519328">
    <property type="component" value="Unassembled WGS sequence"/>
</dbReference>
<evidence type="ECO:0000259" key="1">
    <source>
        <dbReference type="Pfam" id="PF01935"/>
    </source>
</evidence>
<gene>
    <name evidence="2" type="ORF">J2Z82_000798</name>
</gene>
<dbReference type="InterPro" id="IPR027417">
    <property type="entry name" value="P-loop_NTPase"/>
</dbReference>
<dbReference type="EMBL" id="JAGGKK010000003">
    <property type="protein sequence ID" value="MBP1947869.1"/>
    <property type="molecule type" value="Genomic_DNA"/>
</dbReference>
<accession>A0ABS4HAU5</accession>
<dbReference type="Gene3D" id="3.40.50.300">
    <property type="entry name" value="P-loop containing nucleotide triphosphate hydrolases"/>
    <property type="match status" value="2"/>
</dbReference>
<sequence>MKNQNSIGVISKAFTNKILIEISNKDKINHNYKGDLYLFEGINTFITIYKSRYQKFIYQVTGLFEQEKPLIKEEESKFSDCLYFEATPLGEIENKKFNFGLSKFPMIGDYVYLTLTEDINTILQLNNQIDLSLSIGSMAAYDGYYPRFNVDELLSHHMSILGNTGSGKSTTVRKLINEVIESAKDSFDIDSANFVIFDVHDEYNSIPSDNVNEVDVEDDLAIPLSTLCKEDWINLVQPSPGVQLPVLLNGLRLGNLISKETDFNNWINAYCALFMYENVQTEVVGKRTKIVNLLKDIDDEKVQEALRSYSSQFGSISNGREETFIEALKIFIKKESGYHYEDCKEVIASMMEEADCSVDDLSKLETGINMVFLFEEIKGNSQVRSHCSTLMTRIDNLIATYSNSLFDKTKEKIEEFNKIMSFRKGFTIFKVSSMDDNDLLFFTGYVLRIIYNTQKDKRRNQGNIEEMFHFIFDEAHKYIQERSYEEPLRSLKVFEQISKEGRKFGIFMILVSQRPGELSKTVMSQCNNFILHRIRNNIDLDQMRKSIPYINESQLTRISYLRTGSALLVGEAFSVPMEVLVNGSEYGEYSKTILPSKIWKRVAQVPFFTD</sequence>
<protein>
    <submittedName>
        <fullName evidence="2">DNA helicase HerA-like ATPase</fullName>
    </submittedName>
</protein>
<dbReference type="RefSeq" id="WP_209479475.1">
    <property type="nucleotide sequence ID" value="NZ_JAGGKK010000003.1"/>
</dbReference>
<dbReference type="InterPro" id="IPR002789">
    <property type="entry name" value="HerA_central"/>
</dbReference>
<organism evidence="2 3">
    <name type="scientific">Virgibacillus litoralis</name>
    <dbReference type="NCBI Taxonomy" id="578221"/>
    <lineage>
        <taxon>Bacteria</taxon>
        <taxon>Bacillati</taxon>
        <taxon>Bacillota</taxon>
        <taxon>Bacilli</taxon>
        <taxon>Bacillales</taxon>
        <taxon>Bacillaceae</taxon>
        <taxon>Virgibacillus</taxon>
    </lineage>
</organism>
<name>A0ABS4HAU5_9BACI</name>
<dbReference type="InterPro" id="IPR008571">
    <property type="entry name" value="HerA-like"/>
</dbReference>
<reference evidence="2 3" key="1">
    <citation type="submission" date="2021-03" db="EMBL/GenBank/DDBJ databases">
        <title>Genomic Encyclopedia of Type Strains, Phase IV (KMG-IV): sequencing the most valuable type-strain genomes for metagenomic binning, comparative biology and taxonomic classification.</title>
        <authorList>
            <person name="Goeker M."/>
        </authorList>
    </citation>
    <scope>NUCLEOTIDE SEQUENCE [LARGE SCALE GENOMIC DNA]</scope>
    <source>
        <strain evidence="2 3">DSM 21085</strain>
    </source>
</reference>
<feature type="domain" description="Helicase HerA central" evidence="1">
    <location>
        <begin position="135"/>
        <end position="238"/>
    </location>
</feature>
<dbReference type="SUPFAM" id="SSF52540">
    <property type="entry name" value="P-loop containing nucleoside triphosphate hydrolases"/>
    <property type="match status" value="1"/>
</dbReference>
<proteinExistence type="predicted"/>
<dbReference type="Pfam" id="PF01935">
    <property type="entry name" value="DUF87"/>
    <property type="match status" value="1"/>
</dbReference>
<evidence type="ECO:0000313" key="3">
    <source>
        <dbReference type="Proteomes" id="UP001519328"/>
    </source>
</evidence>